<feature type="domain" description="BD-FAE-like" evidence="2">
    <location>
        <begin position="52"/>
        <end position="197"/>
    </location>
</feature>
<dbReference type="SUPFAM" id="SSF53474">
    <property type="entry name" value="alpha/beta-Hydrolases"/>
    <property type="match status" value="1"/>
</dbReference>
<gene>
    <name evidence="3" type="ORF">H9L23_13670</name>
</gene>
<dbReference type="AlphaFoldDB" id="A0A7G9QA27"/>
<evidence type="ECO:0000313" key="4">
    <source>
        <dbReference type="Proteomes" id="UP000515806"/>
    </source>
</evidence>
<evidence type="ECO:0000313" key="3">
    <source>
        <dbReference type="EMBL" id="QNN40202.1"/>
    </source>
</evidence>
<dbReference type="InterPro" id="IPR050300">
    <property type="entry name" value="GDXG_lipolytic_enzyme"/>
</dbReference>
<reference evidence="3 4" key="1">
    <citation type="submission" date="2020-08" db="EMBL/GenBank/DDBJ databases">
        <title>Genome sequence of Pedobacter roseus KACC 11594T.</title>
        <authorList>
            <person name="Hyun D.-W."/>
            <person name="Bae J.-W."/>
        </authorList>
    </citation>
    <scope>NUCLEOTIDE SEQUENCE [LARGE SCALE GENOMIC DNA]</scope>
    <source>
        <strain evidence="3 4">KACC 11594</strain>
    </source>
</reference>
<dbReference type="InterPro" id="IPR049492">
    <property type="entry name" value="BD-FAE-like_dom"/>
</dbReference>
<protein>
    <submittedName>
        <fullName evidence="3">Alpha/beta hydrolase</fullName>
    </submittedName>
</protein>
<accession>A0A7G9QA27</accession>
<dbReference type="InterPro" id="IPR029058">
    <property type="entry name" value="AB_hydrolase_fold"/>
</dbReference>
<name>A0A7G9QA27_9SPHI</name>
<evidence type="ECO:0000256" key="1">
    <source>
        <dbReference type="ARBA" id="ARBA00022801"/>
    </source>
</evidence>
<evidence type="ECO:0000259" key="2">
    <source>
        <dbReference type="Pfam" id="PF20434"/>
    </source>
</evidence>
<dbReference type="Pfam" id="PF20434">
    <property type="entry name" value="BD-FAE"/>
    <property type="match status" value="1"/>
</dbReference>
<dbReference type="Gene3D" id="3.40.50.1820">
    <property type="entry name" value="alpha/beta hydrolase"/>
    <property type="match status" value="1"/>
</dbReference>
<keyword evidence="1 3" id="KW-0378">Hydrolase</keyword>
<sequence>MMPNNKVYLPSIFSFVFLFCSLSSFGQILLKDKKSHVDTKIFSQTDSALLKLDIYYQGQITEKKPTLLFVFGGGFVLGRRDSKLYEPYFNTLIEHGFKVVSVDYRLGLKGKKFPTPFNTSNLRSAIDTATADVYKATDYLLKNAKTLGIDTGMIIISGSSAGAITALHADYNKRNATPLSAKLPANFQYKGVISFAGAILSYQGAPKYTIAPAPTMFFHGTADKLVPYNKVRLFNRGFFGSKYLAHRFRKNNYPYYFQYVQDMGHEIAGSPMAENLPDILWFIENYIVKHKRYFMEVDFKDADKKRTFNISAAKKIAGN</sequence>
<dbReference type="Proteomes" id="UP000515806">
    <property type="component" value="Chromosome"/>
</dbReference>
<dbReference type="PANTHER" id="PTHR48081">
    <property type="entry name" value="AB HYDROLASE SUPERFAMILY PROTEIN C4A8.06C"/>
    <property type="match status" value="1"/>
</dbReference>
<dbReference type="RefSeq" id="WP_187590941.1">
    <property type="nucleotide sequence ID" value="NZ_CP060723.1"/>
</dbReference>
<dbReference type="KEGG" id="proe:H9L23_13670"/>
<dbReference type="EMBL" id="CP060723">
    <property type="protein sequence ID" value="QNN40202.1"/>
    <property type="molecule type" value="Genomic_DNA"/>
</dbReference>
<dbReference type="GO" id="GO:0016787">
    <property type="term" value="F:hydrolase activity"/>
    <property type="evidence" value="ECO:0007669"/>
    <property type="project" value="UniProtKB-KW"/>
</dbReference>
<proteinExistence type="predicted"/>
<organism evidence="3 4">
    <name type="scientific">Pedobacter roseus</name>
    <dbReference type="NCBI Taxonomy" id="336820"/>
    <lineage>
        <taxon>Bacteria</taxon>
        <taxon>Pseudomonadati</taxon>
        <taxon>Bacteroidota</taxon>
        <taxon>Sphingobacteriia</taxon>
        <taxon>Sphingobacteriales</taxon>
        <taxon>Sphingobacteriaceae</taxon>
        <taxon>Pedobacter</taxon>
    </lineage>
</organism>
<keyword evidence="4" id="KW-1185">Reference proteome</keyword>